<protein>
    <recommendedName>
        <fullName evidence="3">HEAT repeat domain-containing protein</fullName>
    </recommendedName>
</protein>
<organism evidence="1 2">
    <name type="scientific">Streptomyces paradoxus</name>
    <dbReference type="NCBI Taxonomy" id="66375"/>
    <lineage>
        <taxon>Bacteria</taxon>
        <taxon>Bacillati</taxon>
        <taxon>Actinomycetota</taxon>
        <taxon>Actinomycetes</taxon>
        <taxon>Kitasatosporales</taxon>
        <taxon>Streptomycetaceae</taxon>
        <taxon>Streptomyces</taxon>
    </lineage>
</organism>
<dbReference type="Gene3D" id="1.25.10.10">
    <property type="entry name" value="Leucine-rich Repeat Variant"/>
    <property type="match status" value="1"/>
</dbReference>
<sequence length="416" mass="45118">MINEYEKLLAGLDDVDWASLSHAYESAHDVPGRIRTLCGGDDEARKEAFSSLFSSIFHQGSRYSASPVAVPFLARIALAGPAAAREDTMWLLTRLAVDWHDEYDVTTGINVDGWRAAAAEAGPEELLPWYEEQLAAATDADQRAQLQEIRDWVAAGNSPDSRWSALQSYDAVLDELPGLLALLDDDDARLRTRIAYLLAWFPEFSTTSLPRLLALAAHEKDPVTAATALLAAGLVGPSSTAEDITPYLDAADPLMRWAAATALIRLAGLDGTPVGPGLLGRAVTELTAAARSPFNCVTDYCEGDLHGHIERTLHSLPPGSDPAAVREALDACLPRIVWDCYGSRTRRAIEELFPAPQPHPAPRYADLTAAQQQLLGDLAGHRHAWLIRSSADRLRDLGLPHTQEALQSFVGAHRTA</sequence>
<dbReference type="Proteomes" id="UP000591537">
    <property type="component" value="Unassembled WGS sequence"/>
</dbReference>
<dbReference type="InterPro" id="IPR016024">
    <property type="entry name" value="ARM-type_fold"/>
</dbReference>
<dbReference type="RefSeq" id="WP_184568141.1">
    <property type="nucleotide sequence ID" value="NZ_BAAARS010000028.1"/>
</dbReference>
<comment type="caution">
    <text evidence="1">The sequence shown here is derived from an EMBL/GenBank/DDBJ whole genome shotgun (WGS) entry which is preliminary data.</text>
</comment>
<gene>
    <name evidence="1" type="ORF">HNR57_007918</name>
</gene>
<evidence type="ECO:0000313" key="1">
    <source>
        <dbReference type="EMBL" id="MBB6081955.1"/>
    </source>
</evidence>
<dbReference type="EMBL" id="JACHGV010000027">
    <property type="protein sequence ID" value="MBB6081955.1"/>
    <property type="molecule type" value="Genomic_DNA"/>
</dbReference>
<dbReference type="SUPFAM" id="SSF48371">
    <property type="entry name" value="ARM repeat"/>
    <property type="match status" value="1"/>
</dbReference>
<name>A0A7W9TJN5_9ACTN</name>
<dbReference type="AlphaFoldDB" id="A0A7W9TJN5"/>
<proteinExistence type="predicted"/>
<accession>A0A7W9TJN5</accession>
<dbReference type="InterPro" id="IPR011989">
    <property type="entry name" value="ARM-like"/>
</dbReference>
<keyword evidence="2" id="KW-1185">Reference proteome</keyword>
<evidence type="ECO:0000313" key="2">
    <source>
        <dbReference type="Proteomes" id="UP000591537"/>
    </source>
</evidence>
<evidence type="ECO:0008006" key="3">
    <source>
        <dbReference type="Google" id="ProtNLM"/>
    </source>
</evidence>
<reference evidence="1 2" key="1">
    <citation type="submission" date="2020-08" db="EMBL/GenBank/DDBJ databases">
        <title>Genomic Encyclopedia of Type Strains, Phase IV (KMG-IV): sequencing the most valuable type-strain genomes for metagenomic binning, comparative biology and taxonomic classification.</title>
        <authorList>
            <person name="Goeker M."/>
        </authorList>
    </citation>
    <scope>NUCLEOTIDE SEQUENCE [LARGE SCALE GENOMIC DNA]</scope>
    <source>
        <strain evidence="1 2">DSM 43350</strain>
    </source>
</reference>